<gene>
    <name evidence="2" type="ORF">ACFQ4B_28885</name>
</gene>
<sequence length="56" mass="6587">MSLSSTVHTKRQDMNWVHLMIAARDSGLSTEEVRQFFNECKKTNIKMKNKSNQEEE</sequence>
<reference evidence="3" key="1">
    <citation type="journal article" date="2019" name="Int. J. Syst. Evol. Microbiol.">
        <title>The Global Catalogue of Microorganisms (GCM) 10K type strain sequencing project: providing services to taxonomists for standard genome sequencing and annotation.</title>
        <authorList>
            <consortium name="The Broad Institute Genomics Platform"/>
            <consortium name="The Broad Institute Genome Sequencing Center for Infectious Disease"/>
            <person name="Wu L."/>
            <person name="Ma J."/>
        </authorList>
    </citation>
    <scope>NUCLEOTIDE SEQUENCE [LARGE SCALE GENOMIC DNA]</scope>
    <source>
        <strain evidence="3">CCUG 53270</strain>
    </source>
</reference>
<keyword evidence="3" id="KW-1185">Reference proteome</keyword>
<accession>A0ABW3UUZ5</accession>
<evidence type="ECO:0000313" key="3">
    <source>
        <dbReference type="Proteomes" id="UP001597180"/>
    </source>
</evidence>
<dbReference type="SUPFAM" id="SSF47406">
    <property type="entry name" value="SinR repressor dimerisation domain-like"/>
    <property type="match status" value="1"/>
</dbReference>
<dbReference type="InterPro" id="IPR010981">
    <property type="entry name" value="SinR/SinI_dimer_dom"/>
</dbReference>
<comment type="caution">
    <text evidence="2">The sequence shown here is derived from an EMBL/GenBank/DDBJ whole genome shotgun (WGS) entry which is preliminary data.</text>
</comment>
<dbReference type="RefSeq" id="WP_079914063.1">
    <property type="nucleotide sequence ID" value="NZ_BAABJG010000036.1"/>
</dbReference>
<evidence type="ECO:0000313" key="2">
    <source>
        <dbReference type="EMBL" id="MFD1224129.1"/>
    </source>
</evidence>
<dbReference type="Proteomes" id="UP001597180">
    <property type="component" value="Unassembled WGS sequence"/>
</dbReference>
<dbReference type="PROSITE" id="PS51500">
    <property type="entry name" value="SIN"/>
    <property type="match status" value="1"/>
</dbReference>
<name>A0ABW3UUZ5_9BACL</name>
<protein>
    <submittedName>
        <fullName evidence="2">Anti-repressor SinI family protein</fullName>
    </submittedName>
</protein>
<proteinExistence type="predicted"/>
<evidence type="ECO:0000259" key="1">
    <source>
        <dbReference type="PROSITE" id="PS51500"/>
    </source>
</evidence>
<dbReference type="Pfam" id="PF08671">
    <property type="entry name" value="SinI"/>
    <property type="match status" value="1"/>
</dbReference>
<dbReference type="EMBL" id="JBHTLU010000042">
    <property type="protein sequence ID" value="MFD1224129.1"/>
    <property type="molecule type" value="Genomic_DNA"/>
</dbReference>
<dbReference type="InterPro" id="IPR036281">
    <property type="entry name" value="SinR/SinI_dimer_dom_sf"/>
</dbReference>
<feature type="domain" description="Sin" evidence="1">
    <location>
        <begin position="3"/>
        <end position="41"/>
    </location>
</feature>
<organism evidence="2 3">
    <name type="scientific">Paenibacillus vulneris</name>
    <dbReference type="NCBI Taxonomy" id="1133364"/>
    <lineage>
        <taxon>Bacteria</taxon>
        <taxon>Bacillati</taxon>
        <taxon>Bacillota</taxon>
        <taxon>Bacilli</taxon>
        <taxon>Bacillales</taxon>
        <taxon>Paenibacillaceae</taxon>
        <taxon>Paenibacillus</taxon>
    </lineage>
</organism>